<evidence type="ECO:0000256" key="1">
    <source>
        <dbReference type="ARBA" id="ARBA00001917"/>
    </source>
</evidence>
<feature type="domain" description="Pyridoxamine 5'-phosphate oxidase N-terminal" evidence="8">
    <location>
        <begin position="46"/>
        <end position="159"/>
    </location>
</feature>
<keyword evidence="6" id="KW-0664">Pyridoxine biosynthesis</keyword>
<dbReference type="NCBIfam" id="NF004231">
    <property type="entry name" value="PRK05679.1"/>
    <property type="match status" value="1"/>
</dbReference>
<evidence type="ECO:0000256" key="2">
    <source>
        <dbReference type="ARBA" id="ARBA00011738"/>
    </source>
</evidence>
<keyword evidence="5 10" id="KW-0560">Oxidoreductase</keyword>
<dbReference type="NCBIfam" id="TIGR00558">
    <property type="entry name" value="pdxH"/>
    <property type="match status" value="1"/>
</dbReference>
<evidence type="ECO:0000256" key="3">
    <source>
        <dbReference type="ARBA" id="ARBA00022630"/>
    </source>
</evidence>
<dbReference type="PIRSF" id="PIRSF000190">
    <property type="entry name" value="Pyd_amn-ph_oxd"/>
    <property type="match status" value="1"/>
</dbReference>
<comment type="cofactor">
    <cofactor evidence="1">
        <name>FMN</name>
        <dbReference type="ChEBI" id="CHEBI:58210"/>
    </cofactor>
</comment>
<feature type="domain" description="Pyridoxine 5'-phosphate oxidase dimerisation C-terminal" evidence="9">
    <location>
        <begin position="179"/>
        <end position="219"/>
    </location>
</feature>
<comment type="caution">
    <text evidence="10">The sequence shown here is derived from an EMBL/GenBank/DDBJ whole genome shotgun (WGS) entry which is preliminary data.</text>
</comment>
<organism evidence="10">
    <name type="scientific">mine drainage metagenome</name>
    <dbReference type="NCBI Taxonomy" id="410659"/>
    <lineage>
        <taxon>unclassified sequences</taxon>
        <taxon>metagenomes</taxon>
        <taxon>ecological metagenomes</taxon>
    </lineage>
</organism>
<proteinExistence type="inferred from homology"/>
<dbReference type="EC" id="1.4.3.5" evidence="10"/>
<protein>
    <submittedName>
        <fullName evidence="10">Pyridoxamine 5'-phosphate oxidase (PNP/PMP oxidase) (PNPOx)</fullName>
        <ecNumber evidence="10">1.4.3.5</ecNumber>
    </submittedName>
</protein>
<dbReference type="InterPro" id="IPR019740">
    <property type="entry name" value="Pyridox_Oxase_CS"/>
</dbReference>
<evidence type="ECO:0000313" key="10">
    <source>
        <dbReference type="EMBL" id="CBI01426.1"/>
    </source>
</evidence>
<dbReference type="SUPFAM" id="SSF50475">
    <property type="entry name" value="FMN-binding split barrel"/>
    <property type="match status" value="1"/>
</dbReference>
<keyword evidence="4" id="KW-0288">FMN</keyword>
<dbReference type="PANTHER" id="PTHR10851">
    <property type="entry name" value="PYRIDOXINE-5-PHOSPHATE OXIDASE"/>
    <property type="match status" value="1"/>
</dbReference>
<evidence type="ECO:0000256" key="6">
    <source>
        <dbReference type="ARBA" id="ARBA00023096"/>
    </source>
</evidence>
<dbReference type="EMBL" id="CABO01000018">
    <property type="protein sequence ID" value="CBI01426.1"/>
    <property type="molecule type" value="Genomic_DNA"/>
</dbReference>
<comment type="pathway">
    <text evidence="7">Cofactor metabolism.</text>
</comment>
<dbReference type="FunFam" id="2.30.110.10:FF:000020">
    <property type="entry name" value="PNPO isoform 11"/>
    <property type="match status" value="1"/>
</dbReference>
<evidence type="ECO:0000259" key="9">
    <source>
        <dbReference type="Pfam" id="PF10590"/>
    </source>
</evidence>
<keyword evidence="3" id="KW-0285">Flavoprotein</keyword>
<dbReference type="GO" id="GO:0008615">
    <property type="term" value="P:pyridoxine biosynthetic process"/>
    <property type="evidence" value="ECO:0007669"/>
    <property type="project" value="UniProtKB-KW"/>
</dbReference>
<evidence type="ECO:0000259" key="8">
    <source>
        <dbReference type="Pfam" id="PF01243"/>
    </source>
</evidence>
<comment type="subunit">
    <text evidence="2">Homodimer.</text>
</comment>
<reference evidence="10" key="1">
    <citation type="submission" date="2009-10" db="EMBL/GenBank/DDBJ databases">
        <title>Diversity of trophic interactions inside an arsenic-rich microbial ecosystem.</title>
        <authorList>
            <person name="Bertin P.N."/>
            <person name="Heinrich-Salmeron A."/>
            <person name="Pelletier E."/>
            <person name="Goulhen-Chollet F."/>
            <person name="Arsene-Ploetze F."/>
            <person name="Gallien S."/>
            <person name="Calteau A."/>
            <person name="Vallenet D."/>
            <person name="Casiot C."/>
            <person name="Chane-Woon-Ming B."/>
            <person name="Giloteaux L."/>
            <person name="Barakat M."/>
            <person name="Bonnefoy V."/>
            <person name="Bruneel O."/>
            <person name="Chandler M."/>
            <person name="Cleiss J."/>
            <person name="Duran R."/>
            <person name="Elbaz-Poulichet F."/>
            <person name="Fonknechten N."/>
            <person name="Lauga B."/>
            <person name="Mornico D."/>
            <person name="Ortet P."/>
            <person name="Schaeffer C."/>
            <person name="Siguier P."/>
            <person name="Alexander Thil Smith A."/>
            <person name="Van Dorsselaer A."/>
            <person name="Weissenbach J."/>
            <person name="Medigue C."/>
            <person name="Le Paslier D."/>
        </authorList>
    </citation>
    <scope>NUCLEOTIDE SEQUENCE</scope>
</reference>
<evidence type="ECO:0000256" key="4">
    <source>
        <dbReference type="ARBA" id="ARBA00022643"/>
    </source>
</evidence>
<dbReference type="InterPro" id="IPR011576">
    <property type="entry name" value="Pyridox_Oxase_N"/>
</dbReference>
<dbReference type="GO" id="GO:0004733">
    <property type="term" value="F:pyridoxamine phosphate oxidase activity"/>
    <property type="evidence" value="ECO:0007669"/>
    <property type="project" value="UniProtKB-EC"/>
</dbReference>
<dbReference type="InterPro" id="IPR019576">
    <property type="entry name" value="Pyridoxamine_oxidase_dimer_C"/>
</dbReference>
<dbReference type="PROSITE" id="PS01064">
    <property type="entry name" value="PYRIDOX_OXIDASE"/>
    <property type="match status" value="1"/>
</dbReference>
<dbReference type="HAMAP" id="MF_01629">
    <property type="entry name" value="PdxH"/>
    <property type="match status" value="1"/>
</dbReference>
<sequence>MGKETVKEIASSRTSYGRDELRESELADDPIVALQRWLDEAYAAHPQIPEPNAMALASVGEEGRPSLRIVLLRGLDQRGLRFFTSYDSRKGRELLARPFAAATFWWAALERQARIEGEVRRIDEHESDLYFASRPRGHRLAAWASEQSEPVESRAVLDERMAHFEERFAEEEIERPHSWGGFLIVPRSMEFWQGRTNRMHDRLLYQRERDAWTRVRLQP</sequence>
<dbReference type="Pfam" id="PF10590">
    <property type="entry name" value="PNP_phzG_C"/>
    <property type="match status" value="1"/>
</dbReference>
<accession>E6Q2L6</accession>
<dbReference type="AlphaFoldDB" id="E6Q2L6"/>
<name>E6Q2L6_9ZZZZ</name>
<evidence type="ECO:0000256" key="5">
    <source>
        <dbReference type="ARBA" id="ARBA00023002"/>
    </source>
</evidence>
<dbReference type="GO" id="GO:0010181">
    <property type="term" value="F:FMN binding"/>
    <property type="evidence" value="ECO:0007669"/>
    <property type="project" value="InterPro"/>
</dbReference>
<gene>
    <name evidence="10" type="primary">pdxH</name>
    <name evidence="10" type="ORF">CARN4_0684</name>
</gene>
<dbReference type="InterPro" id="IPR000659">
    <property type="entry name" value="Pyridox_Oxase"/>
</dbReference>
<dbReference type="PANTHER" id="PTHR10851:SF0">
    <property type="entry name" value="PYRIDOXINE-5'-PHOSPHATE OXIDASE"/>
    <property type="match status" value="1"/>
</dbReference>
<evidence type="ECO:0000256" key="7">
    <source>
        <dbReference type="ARBA" id="ARBA00060587"/>
    </source>
</evidence>
<dbReference type="Gene3D" id="2.30.110.10">
    <property type="entry name" value="Electron Transport, Fmn-binding Protein, Chain A"/>
    <property type="match status" value="1"/>
</dbReference>
<dbReference type="InterPro" id="IPR012349">
    <property type="entry name" value="Split_barrel_FMN-bd"/>
</dbReference>
<dbReference type="Pfam" id="PF01243">
    <property type="entry name" value="PNPOx_N"/>
    <property type="match status" value="1"/>
</dbReference>